<feature type="compositionally biased region" description="Polar residues" evidence="1">
    <location>
        <begin position="170"/>
        <end position="189"/>
    </location>
</feature>
<proteinExistence type="predicted"/>
<dbReference type="Proteomes" id="UP001217417">
    <property type="component" value="Unassembled WGS sequence"/>
</dbReference>
<gene>
    <name evidence="2" type="ORF">POJ06DRAFT_244729</name>
</gene>
<evidence type="ECO:0000313" key="2">
    <source>
        <dbReference type="EMBL" id="KAJ8102475.1"/>
    </source>
</evidence>
<reference evidence="2" key="1">
    <citation type="submission" date="2023-03" db="EMBL/GenBank/DDBJ databases">
        <title>Near-Complete genome sequence of Lipomyces tetrasporous NRRL Y-64009, an oleaginous yeast capable of growing on lignocellulosic hydrolysates.</title>
        <authorList>
            <consortium name="Lawrence Berkeley National Laboratory"/>
            <person name="Jagtap S.S."/>
            <person name="Liu J.-J."/>
            <person name="Walukiewicz H.E."/>
            <person name="Pangilinan J."/>
            <person name="Lipzen A."/>
            <person name="Ahrendt S."/>
            <person name="Koriabine M."/>
            <person name="Cobaugh K."/>
            <person name="Salamov A."/>
            <person name="Yoshinaga Y."/>
            <person name="Ng V."/>
            <person name="Daum C."/>
            <person name="Grigoriev I.V."/>
            <person name="Slininger P.J."/>
            <person name="Dien B.S."/>
            <person name="Jin Y.-S."/>
            <person name="Rao C.V."/>
        </authorList>
    </citation>
    <scope>NUCLEOTIDE SEQUENCE</scope>
    <source>
        <strain evidence="2">NRRL Y-64009</strain>
    </source>
</reference>
<feature type="region of interest" description="Disordered" evidence="1">
    <location>
        <begin position="217"/>
        <end position="254"/>
    </location>
</feature>
<evidence type="ECO:0000256" key="1">
    <source>
        <dbReference type="SAM" id="MobiDB-lite"/>
    </source>
</evidence>
<feature type="region of interest" description="Disordered" evidence="1">
    <location>
        <begin position="170"/>
        <end position="194"/>
    </location>
</feature>
<dbReference type="AlphaFoldDB" id="A0AAD7VVR0"/>
<dbReference type="EMBL" id="JARPMG010000002">
    <property type="protein sequence ID" value="KAJ8102475.1"/>
    <property type="molecule type" value="Genomic_DNA"/>
</dbReference>
<protein>
    <submittedName>
        <fullName evidence="2">Uncharacterized protein</fullName>
    </submittedName>
</protein>
<organism evidence="2 3">
    <name type="scientific">Lipomyces tetrasporus</name>
    <dbReference type="NCBI Taxonomy" id="54092"/>
    <lineage>
        <taxon>Eukaryota</taxon>
        <taxon>Fungi</taxon>
        <taxon>Dikarya</taxon>
        <taxon>Ascomycota</taxon>
        <taxon>Saccharomycotina</taxon>
        <taxon>Lipomycetes</taxon>
        <taxon>Lipomycetales</taxon>
        <taxon>Lipomycetaceae</taxon>
        <taxon>Lipomyces</taxon>
    </lineage>
</organism>
<evidence type="ECO:0000313" key="3">
    <source>
        <dbReference type="Proteomes" id="UP001217417"/>
    </source>
</evidence>
<comment type="caution">
    <text evidence="2">The sequence shown here is derived from an EMBL/GenBank/DDBJ whole genome shotgun (WGS) entry which is preliminary data.</text>
</comment>
<dbReference type="RefSeq" id="XP_056045925.1">
    <property type="nucleotide sequence ID" value="XM_056186538.1"/>
</dbReference>
<dbReference type="GeneID" id="80881704"/>
<name>A0AAD7VVR0_9ASCO</name>
<keyword evidence="3" id="KW-1185">Reference proteome</keyword>
<sequence>MATALVRIVPNRAKPASYSNWISSDFHFLITAVSQSRENHQPGESSFDFWNRVATMFARLGSAHGRPQEIVNIDTTELRRIFYDCMRSARQVSDYEVWRASVGGSVKQWWELDISQRQKFLSGGPILNEHLVVRLLDYFQKYSRSPMAKYRDKDVQDGSSSVDPRALQLQQHTSVSMINPTPVSSNAESPANRPKDIVQPVLVGSNQSTGEIATTDYISEDSAQGPTPPPDVDEQQMAKRRRLDTTSKDTPISRVSNLQSPTITALPLEPGSEVAQVGAGPSTVQPTSAASVTAAQQEVTVPDLVSGSHGVTTTRDPLSASQSLPVEMIRTSSGQSAKCATPTLGSMALKQTGLPPGGLKEAYLDIRRKDFALRHGRQDRLLNRLQNIIKENEIDPDTLGLSLEAWMAYARAVWASAEEHEIHAEEEFVNRLQIEDEESRKKT</sequence>
<accession>A0AAD7VVR0</accession>